<accession>A0A644SYX7</accession>
<dbReference type="GO" id="GO:0009092">
    <property type="term" value="P:homoserine metabolic process"/>
    <property type="evidence" value="ECO:0007669"/>
    <property type="project" value="TreeGrafter"/>
</dbReference>
<dbReference type="InterPro" id="IPR000073">
    <property type="entry name" value="AB_hydrolase_1"/>
</dbReference>
<dbReference type="AlphaFoldDB" id="A0A644SYX7"/>
<dbReference type="Pfam" id="PF00561">
    <property type="entry name" value="Abhydrolase_1"/>
    <property type="match status" value="1"/>
</dbReference>
<dbReference type="PIRSF" id="PIRSF000443">
    <property type="entry name" value="Homoser_Ac_trans"/>
    <property type="match status" value="1"/>
</dbReference>
<comment type="caution">
    <text evidence="3">The sequence shown here is derived from an EMBL/GenBank/DDBJ whole genome shotgun (WGS) entry which is preliminary data.</text>
</comment>
<dbReference type="EMBL" id="VSSQ01000010">
    <property type="protein sequence ID" value="MPL59898.1"/>
    <property type="molecule type" value="Genomic_DNA"/>
</dbReference>
<dbReference type="Gene3D" id="3.40.50.1820">
    <property type="entry name" value="alpha/beta hydrolase"/>
    <property type="match status" value="1"/>
</dbReference>
<evidence type="ECO:0000256" key="1">
    <source>
        <dbReference type="ARBA" id="ARBA00022679"/>
    </source>
</evidence>
<dbReference type="GO" id="GO:0004414">
    <property type="term" value="F:homoserine O-acetyltransferase activity"/>
    <property type="evidence" value="ECO:0007669"/>
    <property type="project" value="UniProtKB-EC"/>
</dbReference>
<dbReference type="EC" id="2.3.1.31" evidence="3"/>
<dbReference type="InterPro" id="IPR029058">
    <property type="entry name" value="AB_hydrolase_fold"/>
</dbReference>
<name>A0A644SYX7_9ZZZZ</name>
<feature type="domain" description="AB hydrolase-1" evidence="2">
    <location>
        <begin position="50"/>
        <end position="165"/>
    </location>
</feature>
<protein>
    <submittedName>
        <fullName evidence="3">Homoserine O-acetyltransferase</fullName>
        <ecNumber evidence="3">2.3.1.31</ecNumber>
    </submittedName>
</protein>
<keyword evidence="3" id="KW-0012">Acyltransferase</keyword>
<keyword evidence="1 3" id="KW-0808">Transferase</keyword>
<evidence type="ECO:0000259" key="2">
    <source>
        <dbReference type="Pfam" id="PF00561"/>
    </source>
</evidence>
<gene>
    <name evidence="3" type="primary">metXA_2</name>
    <name evidence="3" type="ORF">SDC9_05454</name>
</gene>
<dbReference type="InterPro" id="IPR008220">
    <property type="entry name" value="HAT_MetX-like"/>
</dbReference>
<dbReference type="PANTHER" id="PTHR32268">
    <property type="entry name" value="HOMOSERINE O-ACETYLTRANSFERASE"/>
    <property type="match status" value="1"/>
</dbReference>
<reference evidence="3" key="1">
    <citation type="submission" date="2019-08" db="EMBL/GenBank/DDBJ databases">
        <authorList>
            <person name="Kucharzyk K."/>
            <person name="Murdoch R.W."/>
            <person name="Higgins S."/>
            <person name="Loffler F."/>
        </authorList>
    </citation>
    <scope>NUCLEOTIDE SEQUENCE</scope>
</reference>
<evidence type="ECO:0000313" key="3">
    <source>
        <dbReference type="EMBL" id="MPL59898.1"/>
    </source>
</evidence>
<sequence>MNGIAANLKPEYFKVKDFRLASGGILPEMVVEYITLGNPKRNARGGIENTVLWCHGWSGSCIQGPTLYGKAFGPGRPLDPERYYIICPSALGSPGSSSPFSSGLGPDFPRYTIADMVRAQYLLLTRHLGVGRLKGVAGGSMGGHQTLQWICDYPDFMDWAIPIATGPSSTGRVVGIWGLMSETIKADPAYRGGYYTEQPKDALRRAFMGTYLWYFAPAYYQLEYRSPEAVMKGLEDAGMGNATADANDVVWRNDAMISFNVENKLRAVKAKTLVVGVNDDALYPPAEEFQRVALGIPGAKLFAYDSILGHMGNSRDLDKATDVMKTFIDEAEGGSKG</sequence>
<proteinExistence type="predicted"/>
<organism evidence="3">
    <name type="scientific">bioreactor metagenome</name>
    <dbReference type="NCBI Taxonomy" id="1076179"/>
    <lineage>
        <taxon>unclassified sequences</taxon>
        <taxon>metagenomes</taxon>
        <taxon>ecological metagenomes</taxon>
    </lineage>
</organism>
<dbReference type="GO" id="GO:0009086">
    <property type="term" value="P:methionine biosynthetic process"/>
    <property type="evidence" value="ECO:0007669"/>
    <property type="project" value="TreeGrafter"/>
</dbReference>
<dbReference type="SUPFAM" id="SSF53474">
    <property type="entry name" value="alpha/beta-Hydrolases"/>
    <property type="match status" value="1"/>
</dbReference>
<dbReference type="PANTHER" id="PTHR32268:SF11">
    <property type="entry name" value="HOMOSERINE O-ACETYLTRANSFERASE"/>
    <property type="match status" value="1"/>
</dbReference>